<name>A0AAN9NU01_PHACN</name>
<keyword evidence="2" id="KW-1185">Reference proteome</keyword>
<protein>
    <submittedName>
        <fullName evidence="1">Uncharacterized protein</fullName>
    </submittedName>
</protein>
<dbReference type="EMBL" id="JAYMYR010000002">
    <property type="protein sequence ID" value="KAK7379106.1"/>
    <property type="molecule type" value="Genomic_DNA"/>
</dbReference>
<organism evidence="1 2">
    <name type="scientific">Phaseolus coccineus</name>
    <name type="common">Scarlet runner bean</name>
    <name type="synonym">Phaseolus multiflorus</name>
    <dbReference type="NCBI Taxonomy" id="3886"/>
    <lineage>
        <taxon>Eukaryota</taxon>
        <taxon>Viridiplantae</taxon>
        <taxon>Streptophyta</taxon>
        <taxon>Embryophyta</taxon>
        <taxon>Tracheophyta</taxon>
        <taxon>Spermatophyta</taxon>
        <taxon>Magnoliopsida</taxon>
        <taxon>eudicotyledons</taxon>
        <taxon>Gunneridae</taxon>
        <taxon>Pentapetalae</taxon>
        <taxon>rosids</taxon>
        <taxon>fabids</taxon>
        <taxon>Fabales</taxon>
        <taxon>Fabaceae</taxon>
        <taxon>Papilionoideae</taxon>
        <taxon>50 kb inversion clade</taxon>
        <taxon>NPAAA clade</taxon>
        <taxon>indigoferoid/millettioid clade</taxon>
        <taxon>Phaseoleae</taxon>
        <taxon>Phaseolus</taxon>
    </lineage>
</organism>
<gene>
    <name evidence="1" type="ORF">VNO80_04559</name>
</gene>
<dbReference type="Proteomes" id="UP001374584">
    <property type="component" value="Unassembled WGS sequence"/>
</dbReference>
<comment type="caution">
    <text evidence="1">The sequence shown here is derived from an EMBL/GenBank/DDBJ whole genome shotgun (WGS) entry which is preliminary data.</text>
</comment>
<sequence length="87" mass="9859">MKNRARRVPKSQQFRFLPLSSLILLSFHQLLSSLSQVRKSTLSLVLLHQILISIQTLTHFLNLGSVCSSAEGIYDQLMMDGDWVPFG</sequence>
<evidence type="ECO:0000313" key="1">
    <source>
        <dbReference type="EMBL" id="KAK7379106.1"/>
    </source>
</evidence>
<accession>A0AAN9NU01</accession>
<proteinExistence type="predicted"/>
<dbReference type="AlphaFoldDB" id="A0AAN9NU01"/>
<reference evidence="1 2" key="1">
    <citation type="submission" date="2024-01" db="EMBL/GenBank/DDBJ databases">
        <title>The genomes of 5 underutilized Papilionoideae crops provide insights into root nodulation and disease resistanc.</title>
        <authorList>
            <person name="Jiang F."/>
        </authorList>
    </citation>
    <scope>NUCLEOTIDE SEQUENCE [LARGE SCALE GENOMIC DNA]</scope>
    <source>
        <strain evidence="1">JINMINGXINNONG_FW02</strain>
        <tissue evidence="1">Leaves</tissue>
    </source>
</reference>
<evidence type="ECO:0000313" key="2">
    <source>
        <dbReference type="Proteomes" id="UP001374584"/>
    </source>
</evidence>